<organism evidence="1">
    <name type="scientific">Zea mays</name>
    <name type="common">Maize</name>
    <dbReference type="NCBI Taxonomy" id="4577"/>
    <lineage>
        <taxon>Eukaryota</taxon>
        <taxon>Viridiplantae</taxon>
        <taxon>Streptophyta</taxon>
        <taxon>Embryophyta</taxon>
        <taxon>Tracheophyta</taxon>
        <taxon>Spermatophyta</taxon>
        <taxon>Magnoliopsida</taxon>
        <taxon>Liliopsida</taxon>
        <taxon>Poales</taxon>
        <taxon>Poaceae</taxon>
        <taxon>PACMAD clade</taxon>
        <taxon>Panicoideae</taxon>
        <taxon>Andropogonodae</taxon>
        <taxon>Andropogoneae</taxon>
        <taxon>Tripsacinae</taxon>
        <taxon>Zea</taxon>
    </lineage>
</organism>
<accession>B4FCA5</accession>
<evidence type="ECO:0000313" key="1">
    <source>
        <dbReference type="EMBL" id="ACF79748.1"/>
    </source>
</evidence>
<reference evidence="1" key="1">
    <citation type="journal article" date="2009" name="PLoS Genet.">
        <title>Sequencing, mapping, and analysis of 27,455 maize full-length cDNAs.</title>
        <authorList>
            <person name="Soderlund C."/>
            <person name="Descour A."/>
            <person name="Kudrna D."/>
            <person name="Bomhoff M."/>
            <person name="Boyd L."/>
            <person name="Currie J."/>
            <person name="Angelova A."/>
            <person name="Collura K."/>
            <person name="Wissotski M."/>
            <person name="Ashley E."/>
            <person name="Morrow D."/>
            <person name="Fernandes J."/>
            <person name="Walbot V."/>
            <person name="Yu Y."/>
        </authorList>
    </citation>
    <scope>NUCLEOTIDE SEQUENCE</scope>
    <source>
        <strain evidence="1">B73</strain>
    </source>
</reference>
<name>B4FCA5_MAIZE</name>
<sequence length="32" mass="3849">MSGKVRGLFVLWRRMGFKFILSYATFRNFCSE</sequence>
<dbReference type="AlphaFoldDB" id="B4FCA5"/>
<protein>
    <submittedName>
        <fullName evidence="1">Uncharacterized protein</fullName>
    </submittedName>
</protein>
<dbReference type="EMBL" id="BT034743">
    <property type="protein sequence ID" value="ACF79748.1"/>
    <property type="molecule type" value="mRNA"/>
</dbReference>
<proteinExistence type="evidence at transcript level"/>